<dbReference type="EMBL" id="AGRW01000045">
    <property type="protein sequence ID" value="EIC01868.1"/>
    <property type="molecule type" value="Genomic_DNA"/>
</dbReference>
<organism evidence="1 2">
    <name type="scientific">Treponema saccharophilum DSM 2985</name>
    <dbReference type="NCBI Taxonomy" id="907348"/>
    <lineage>
        <taxon>Bacteria</taxon>
        <taxon>Pseudomonadati</taxon>
        <taxon>Spirochaetota</taxon>
        <taxon>Spirochaetia</taxon>
        <taxon>Spirochaetales</taxon>
        <taxon>Treponemataceae</taxon>
        <taxon>Treponema</taxon>
    </lineage>
</organism>
<name>H7EKG3_9SPIR</name>
<gene>
    <name evidence="1" type="ORF">TresaDRAFT_1620</name>
</gene>
<accession>H7EKG3</accession>
<dbReference type="STRING" id="907348.TresaDRAFT_1620"/>
<sequence>MYYEPMTQDEIEKLQKIMDSNKEIPDVDNAEYEILSQDEIDQLLSTIDKVDDEADSDLRHAFIAMRNYLYDYGFFLYECDAFCGSGSLSNFDIEADDEAQIVQNEPIFGEELTENQRKDFDELTSRAEKLDSRIRAETEKTLDLLRTEKLSDVQICECNKMFVQVAKCAVSKFSLSDALGVLPKKEREKILEIQQAVLSSAREFFKRVFAVEKSPLYRRNELHDAWKKSENEKLVHAEGSTLDNPKYEEVYVNQADEKTWNEFFGTYEY</sequence>
<dbReference type="PATRIC" id="fig|907348.3.peg.1379"/>
<evidence type="ECO:0000313" key="2">
    <source>
        <dbReference type="Proteomes" id="UP000003571"/>
    </source>
</evidence>
<comment type="caution">
    <text evidence="1">The sequence shown here is derived from an EMBL/GenBank/DDBJ whole genome shotgun (WGS) entry which is preliminary data.</text>
</comment>
<dbReference type="Proteomes" id="UP000003571">
    <property type="component" value="Unassembled WGS sequence"/>
</dbReference>
<proteinExistence type="predicted"/>
<dbReference type="RefSeq" id="WP_002704085.1">
    <property type="nucleotide sequence ID" value="NZ_AGRW01000045.1"/>
</dbReference>
<evidence type="ECO:0000313" key="1">
    <source>
        <dbReference type="EMBL" id="EIC01868.1"/>
    </source>
</evidence>
<protein>
    <submittedName>
        <fullName evidence="1">Uncharacterized protein</fullName>
    </submittedName>
</protein>
<reference evidence="1 2" key="1">
    <citation type="submission" date="2011-09" db="EMBL/GenBank/DDBJ databases">
        <title>The draft genome of Treponema saccharophilum DSM 2985.</title>
        <authorList>
            <consortium name="US DOE Joint Genome Institute (JGI-PGF)"/>
            <person name="Lucas S."/>
            <person name="Copeland A."/>
            <person name="Lapidus A."/>
            <person name="Glavina del Rio T."/>
            <person name="Dalin E."/>
            <person name="Tice H."/>
            <person name="Bruce D."/>
            <person name="Goodwin L."/>
            <person name="Pitluck S."/>
            <person name="Peters L."/>
            <person name="Kyrpides N."/>
            <person name="Mavromatis K."/>
            <person name="Ivanova N."/>
            <person name="Markowitz V."/>
            <person name="Cheng J.-F."/>
            <person name="Hugenholtz P."/>
            <person name="Woyke T."/>
            <person name="Wu D."/>
            <person name="Gronow S."/>
            <person name="Wellnitz S."/>
            <person name="Brambilla E."/>
            <person name="Klenk H.-P."/>
            <person name="Eisen J.A."/>
        </authorList>
    </citation>
    <scope>NUCLEOTIDE SEQUENCE [LARGE SCALE GENOMIC DNA]</scope>
    <source>
        <strain evidence="1 2">DSM 2985</strain>
    </source>
</reference>
<keyword evidence="2" id="KW-1185">Reference proteome</keyword>
<dbReference type="AlphaFoldDB" id="H7EKG3"/>